<dbReference type="AlphaFoldDB" id="A0A926DZ08"/>
<comment type="caution">
    <text evidence="3">The sequence shown here is derived from an EMBL/GenBank/DDBJ whole genome shotgun (WGS) entry which is preliminary data.</text>
</comment>
<dbReference type="PROSITE" id="PS51257">
    <property type="entry name" value="PROKAR_LIPOPROTEIN"/>
    <property type="match status" value="1"/>
</dbReference>
<evidence type="ECO:0000259" key="2">
    <source>
        <dbReference type="Pfam" id="PF13529"/>
    </source>
</evidence>
<keyword evidence="4" id="KW-1185">Reference proteome</keyword>
<organism evidence="3 4">
    <name type="scientific">Ligaoa zhengdingensis</name>
    <dbReference type="NCBI Taxonomy" id="2763658"/>
    <lineage>
        <taxon>Bacteria</taxon>
        <taxon>Bacillati</taxon>
        <taxon>Bacillota</taxon>
        <taxon>Clostridia</taxon>
        <taxon>Eubacteriales</taxon>
        <taxon>Oscillospiraceae</taxon>
        <taxon>Ligaoa</taxon>
    </lineage>
</organism>
<dbReference type="InterPro" id="IPR039564">
    <property type="entry name" value="Peptidase_C39-like"/>
</dbReference>
<feature type="chain" id="PRO_5038919584" evidence="1">
    <location>
        <begin position="21"/>
        <end position="265"/>
    </location>
</feature>
<gene>
    <name evidence="3" type="ORF">H8711_02475</name>
</gene>
<feature type="signal peptide" evidence="1">
    <location>
        <begin position="1"/>
        <end position="20"/>
    </location>
</feature>
<dbReference type="Gene3D" id="3.90.70.10">
    <property type="entry name" value="Cysteine proteinases"/>
    <property type="match status" value="1"/>
</dbReference>
<keyword evidence="1" id="KW-0732">Signal</keyword>
<feature type="domain" description="Peptidase C39-like" evidence="2">
    <location>
        <begin position="95"/>
        <end position="222"/>
    </location>
</feature>
<evidence type="ECO:0000313" key="4">
    <source>
        <dbReference type="Proteomes" id="UP000653127"/>
    </source>
</evidence>
<accession>A0A926DZ08</accession>
<name>A0A926DZ08_9FIRM</name>
<evidence type="ECO:0000256" key="1">
    <source>
        <dbReference type="SAM" id="SignalP"/>
    </source>
</evidence>
<proteinExistence type="predicted"/>
<reference evidence="3" key="1">
    <citation type="submission" date="2020-08" db="EMBL/GenBank/DDBJ databases">
        <title>Genome public.</title>
        <authorList>
            <person name="Liu C."/>
            <person name="Sun Q."/>
        </authorList>
    </citation>
    <scope>NUCLEOTIDE SEQUENCE</scope>
    <source>
        <strain evidence="3">NSJ-31</strain>
    </source>
</reference>
<sequence>MKQTVLWVLAIGMAASMMTACSGKQQGAQPAQGAGNQSSVAAVYTDDNKIPYGDRLELEGAASVEREADVQDSPYYKHPDFYNMKSSGSLTILENFKTIQQATEWTCGPTSALMVLEYYGKRGDLNEADLVKLRQNDEPGATTLRQMINIFDGLGGWEVTSTYDMENYEELPEDMILTTLKEGKPILLGWDDWGGHWLVIIGYDTMGTDTTADDVLILADPYDTTDHNQDGYLIQSFERLYYNWSNRFDPDFDRNVFLIASPKED</sequence>
<dbReference type="RefSeq" id="WP_249281961.1">
    <property type="nucleotide sequence ID" value="NZ_JACRST010000002.1"/>
</dbReference>
<protein>
    <submittedName>
        <fullName evidence="3">C39 family peptidase</fullName>
    </submittedName>
</protein>
<dbReference type="Pfam" id="PF13529">
    <property type="entry name" value="Peptidase_C39_2"/>
    <property type="match status" value="1"/>
</dbReference>
<dbReference type="Proteomes" id="UP000653127">
    <property type="component" value="Unassembled WGS sequence"/>
</dbReference>
<evidence type="ECO:0000313" key="3">
    <source>
        <dbReference type="EMBL" id="MBC8545805.1"/>
    </source>
</evidence>
<dbReference type="EMBL" id="JACRST010000002">
    <property type="protein sequence ID" value="MBC8545805.1"/>
    <property type="molecule type" value="Genomic_DNA"/>
</dbReference>